<feature type="region of interest" description="Disordered" evidence="6">
    <location>
        <begin position="494"/>
        <end position="524"/>
    </location>
</feature>
<dbReference type="FunFam" id="1.20.120.420:FF:000003">
    <property type="entry name" value="Methylthioribose-1-phosphate isomerase"/>
    <property type="match status" value="1"/>
</dbReference>
<feature type="compositionally biased region" description="Low complexity" evidence="6">
    <location>
        <begin position="1"/>
        <end position="20"/>
    </location>
</feature>
<feature type="compositionally biased region" description="Basic and acidic residues" evidence="6">
    <location>
        <begin position="135"/>
        <end position="145"/>
    </location>
</feature>
<feature type="compositionally biased region" description="Polar residues" evidence="6">
    <location>
        <begin position="69"/>
        <end position="88"/>
    </location>
</feature>
<keyword evidence="3 4" id="KW-0413">Isomerase</keyword>
<feature type="region of interest" description="Disordered" evidence="6">
    <location>
        <begin position="106"/>
        <end position="163"/>
    </location>
</feature>
<dbReference type="GO" id="GO:0005634">
    <property type="term" value="C:nucleus"/>
    <property type="evidence" value="ECO:0007669"/>
    <property type="project" value="UniProtKB-SubCell"/>
</dbReference>
<protein>
    <recommendedName>
        <fullName evidence="4">Methylthioribose-1-phosphate isomerase</fullName>
        <shortName evidence="4">M1Pi</shortName>
        <shortName evidence="4">MTR-1-P isomerase</shortName>
        <ecNumber evidence="4">5.3.1.23</ecNumber>
    </recommendedName>
    <alternativeName>
        <fullName evidence="4">S-methyl-5-thioribose-1-phosphate isomerase</fullName>
    </alternativeName>
    <alternativeName>
        <fullName evidence="4">Translation initiation factor eIF-2B subunit alpha/beta/delta-like protein</fullName>
    </alternativeName>
</protein>
<dbReference type="HAMAP" id="MF_01678">
    <property type="entry name" value="Salvage_MtnA"/>
    <property type="match status" value="1"/>
</dbReference>
<feature type="region of interest" description="Disordered" evidence="6">
    <location>
        <begin position="199"/>
        <end position="220"/>
    </location>
</feature>
<comment type="function">
    <text evidence="4">Catalyzes the interconversion of methylthioribose-1-phosphate (MTR-1-P) into methylthioribulose-1-phosphate (MTRu-1-P).</text>
</comment>
<dbReference type="FunFam" id="3.40.50.10470:FF:000006">
    <property type="entry name" value="Methylthioribose-1-phosphate isomerase"/>
    <property type="match status" value="1"/>
</dbReference>
<dbReference type="InterPro" id="IPR042529">
    <property type="entry name" value="IF_2B-like_C"/>
</dbReference>
<evidence type="ECO:0000256" key="1">
    <source>
        <dbReference type="ARBA" id="ARBA00022605"/>
    </source>
</evidence>
<organism evidence="7 8">
    <name type="scientific">Saitoella complicata (strain BCRC 22490 / CBS 7301 / JCM 7358 / NBRC 10748 / NRRL Y-17804)</name>
    <dbReference type="NCBI Taxonomy" id="698492"/>
    <lineage>
        <taxon>Eukaryota</taxon>
        <taxon>Fungi</taxon>
        <taxon>Dikarya</taxon>
        <taxon>Ascomycota</taxon>
        <taxon>Taphrinomycotina</taxon>
        <taxon>Taphrinomycotina incertae sedis</taxon>
        <taxon>Saitoella</taxon>
    </lineage>
</organism>
<dbReference type="InterPro" id="IPR037171">
    <property type="entry name" value="NagB/RpiA_transferase-like"/>
</dbReference>
<feature type="site" description="Transition state stabilizer" evidence="4">
    <location>
        <position position="857"/>
    </location>
</feature>
<dbReference type="Gene3D" id="1.10.287.1490">
    <property type="match status" value="1"/>
</dbReference>
<dbReference type="InterPro" id="IPR000649">
    <property type="entry name" value="IF-2B-related"/>
</dbReference>
<dbReference type="Proteomes" id="UP000033140">
    <property type="component" value="Unassembled WGS sequence"/>
</dbReference>
<evidence type="ECO:0000313" key="7">
    <source>
        <dbReference type="EMBL" id="GAO51367.1"/>
    </source>
</evidence>
<dbReference type="InterPro" id="IPR011559">
    <property type="entry name" value="Initiation_fac_2B_a/b/d"/>
</dbReference>
<feature type="region of interest" description="Disordered" evidence="6">
    <location>
        <begin position="1"/>
        <end position="88"/>
    </location>
</feature>
<dbReference type="SUPFAM" id="SSF100950">
    <property type="entry name" value="NagB/RpiA/CoA transferase-like"/>
    <property type="match status" value="1"/>
</dbReference>
<dbReference type="NCBIfam" id="TIGR00524">
    <property type="entry name" value="eIF-2B_rel"/>
    <property type="match status" value="1"/>
</dbReference>
<comment type="caution">
    <text evidence="7">The sequence shown here is derived from an EMBL/GenBank/DDBJ whole genome shotgun (WGS) entry which is preliminary data.</text>
</comment>
<dbReference type="NCBIfam" id="NF004326">
    <property type="entry name" value="PRK05720.1"/>
    <property type="match status" value="1"/>
</dbReference>
<feature type="compositionally biased region" description="Polar residues" evidence="6">
    <location>
        <begin position="111"/>
        <end position="131"/>
    </location>
</feature>
<keyword evidence="4" id="KW-0963">Cytoplasm</keyword>
<dbReference type="InterPro" id="IPR005251">
    <property type="entry name" value="IF-M1Pi"/>
</dbReference>
<evidence type="ECO:0000256" key="4">
    <source>
        <dbReference type="HAMAP-Rule" id="MF_03119"/>
    </source>
</evidence>
<reference evidence="7 8" key="1">
    <citation type="journal article" date="2011" name="J. Gen. Appl. Microbiol.">
        <title>Draft genome sequencing of the enigmatic yeast Saitoella complicata.</title>
        <authorList>
            <person name="Nishida H."/>
            <person name="Hamamoto M."/>
            <person name="Sugiyama J."/>
        </authorList>
    </citation>
    <scope>NUCLEOTIDE SEQUENCE [LARGE SCALE GENOMIC DNA]</scope>
    <source>
        <strain evidence="7 8">NRRL Y-17804</strain>
    </source>
</reference>
<gene>
    <name evidence="4" type="primary">MRI1</name>
    <name evidence="7" type="ORF">G7K_5469-t1</name>
</gene>
<dbReference type="UniPathway" id="UPA00904">
    <property type="reaction ID" value="UER00874"/>
</dbReference>
<dbReference type="EC" id="5.3.1.23" evidence="4"/>
<evidence type="ECO:0000256" key="2">
    <source>
        <dbReference type="ARBA" id="ARBA00023167"/>
    </source>
</evidence>
<dbReference type="GO" id="GO:0046523">
    <property type="term" value="F:S-methyl-5-thioribose-1-phosphate isomerase activity"/>
    <property type="evidence" value="ECO:0007669"/>
    <property type="project" value="UniProtKB-UniRule"/>
</dbReference>
<dbReference type="Gene3D" id="1.20.120.420">
    <property type="entry name" value="translation initiation factor eif-2b, domain 1"/>
    <property type="match status" value="1"/>
</dbReference>
<feature type="coiled-coil region" evidence="5">
    <location>
        <begin position="568"/>
        <end position="639"/>
    </location>
</feature>
<dbReference type="EMBL" id="BACD03000045">
    <property type="protein sequence ID" value="GAO51367.1"/>
    <property type="molecule type" value="Genomic_DNA"/>
</dbReference>
<dbReference type="PANTHER" id="PTHR43475:SF1">
    <property type="entry name" value="METHYLTHIORIBOSE-1-PHOSPHATE ISOMERASE"/>
    <property type="match status" value="1"/>
</dbReference>
<feature type="compositionally biased region" description="Basic and acidic residues" evidence="6">
    <location>
        <begin position="494"/>
        <end position="516"/>
    </location>
</feature>
<comment type="similarity">
    <text evidence="4">Belongs to the eIF-2B alpha/beta/delta subunits family. MtnA subfamily.</text>
</comment>
<feature type="active site" description="Proton donor" evidence="4">
    <location>
        <position position="941"/>
    </location>
</feature>
<comment type="pathway">
    <text evidence="4">Amino-acid biosynthesis; L-methionine biosynthesis via salvage pathway; L-methionine from S-methyl-5-thio-alpha-D-ribose 1-phosphate: step 1/6.</text>
</comment>
<name>A0A0E9NND4_SAICN</name>
<dbReference type="STRING" id="698492.A0A0E9NND4"/>
<keyword evidence="8" id="KW-1185">Reference proteome</keyword>
<keyword evidence="2 4" id="KW-0486">Methionine biosynthesis</keyword>
<evidence type="ECO:0000256" key="3">
    <source>
        <dbReference type="ARBA" id="ARBA00023235"/>
    </source>
</evidence>
<dbReference type="Gene3D" id="3.40.50.10470">
    <property type="entry name" value="Translation initiation factor eif-2b, domain 2"/>
    <property type="match status" value="1"/>
</dbReference>
<feature type="compositionally biased region" description="Polar residues" evidence="6">
    <location>
        <begin position="27"/>
        <end position="47"/>
    </location>
</feature>
<dbReference type="NCBIfam" id="TIGR00512">
    <property type="entry name" value="salvage_mtnA"/>
    <property type="match status" value="1"/>
</dbReference>
<dbReference type="GO" id="GO:0005737">
    <property type="term" value="C:cytoplasm"/>
    <property type="evidence" value="ECO:0007669"/>
    <property type="project" value="UniProtKB-SubCell"/>
</dbReference>
<evidence type="ECO:0000256" key="5">
    <source>
        <dbReference type="SAM" id="Coils"/>
    </source>
</evidence>
<dbReference type="Pfam" id="PF01008">
    <property type="entry name" value="IF-2B"/>
    <property type="match status" value="1"/>
</dbReference>
<keyword evidence="5" id="KW-0175">Coiled coil</keyword>
<keyword evidence="1 4" id="KW-0028">Amino-acid biosynthesis</keyword>
<evidence type="ECO:0000256" key="6">
    <source>
        <dbReference type="SAM" id="MobiDB-lite"/>
    </source>
</evidence>
<sequence length="1068" mass="114860">MAHSNPGSPSLTPLSPVSTNILPVPTLTPSKASAAQNPSTPTGNQDITIPIPASVPAFHSAVTPPVRNRTVQSTVKRPMSTQGDSESSLARFLAAKRNAAAMAKAMRAAASRQSTPQKPTTSISTGGSVQGTPAVDREVEMSEREEREEENEAFTPARSMRSVSVQSTPMVLHPNMNSTSTHATPASVQGSVYAFTPAQRSSPAHNSANGTTPRPVSASFNPIFLDRTSPVRSPAHSTHPTPRAASHAGNLSAFATPARQAQSGEGGKTPAAAYGDLLLAFATPAPQQAQAAGVPLPPATPREVQNLLDLDLGMEFGGVPATPKVPAREVDALREELNKALEALEGCRADYEGTREGLARAQEEIAVLREDFRRVEDQREEALAQFHQSQAERTRLESLLSQECEDLRQTIAQLQEERDSVVKVAEEANGLVESVQGRLEEVGRQLEQEQGLREEVEARCRELEGEGERGRALEAEVRELRELREKDRQALAEAKEAAARAEEEAEKAKAAAEKSAEGNAARGGITQVQVEEQLRALATDLHKQYSAKHLKKVEALKGSYATKYGEQIKVVEVKLQQAEAALAEAQAQAQGGEEVEALRAEVEALSQEVQRLQGLVRELEAEVEKERREKSELVELSEELVRIAGESGLNLMGSQNNARYKPPPRAPTLSKSRWPIRTTVSVFSLSSYIIATMGNLTAIDYTRGNLRILDQLALPHVTTYVDVKTVQDGFDAIKSMTVRGAPAIAIVAALALAVDLNTRHTAESFKSEDEAKTFIVESLKHLYKSRPTAVNLGDAVNKLTKVVEGAKENVVAAYLEAAEAMLVADVADNRAIGEHGKNWLLAQQEDSATPVSVLTHCNTGSLATASYGTALGIIRSLHADGKLKHAFNTETRPYNQGSRLTQYELITENIPSTLMTDSMAAALMRTRGKDENLRAVIVGADRVAANGDTANKIGTYGLAVLARTHGIKFIVAAPATSIDLNCPSGDHIPIEQRPESEILTVRGPVVEGGEVKAERVETVSLAAPGARAWNPSFDVTPAEWVDAVVTERGVCEKGPDGKFDLTKFLAEN</sequence>
<dbReference type="InterPro" id="IPR024312">
    <property type="entry name" value="TACC_fungi"/>
</dbReference>
<evidence type="ECO:0000313" key="8">
    <source>
        <dbReference type="Proteomes" id="UP000033140"/>
    </source>
</evidence>
<comment type="subcellular location">
    <subcellularLocation>
        <location evidence="4">Cytoplasm</location>
    </subcellularLocation>
    <subcellularLocation>
        <location evidence="4">Nucleus</location>
    </subcellularLocation>
</comment>
<dbReference type="GO" id="GO:0019509">
    <property type="term" value="P:L-methionine salvage from methylthioadenosine"/>
    <property type="evidence" value="ECO:0007669"/>
    <property type="project" value="UniProtKB-UniRule"/>
</dbReference>
<dbReference type="InterPro" id="IPR027363">
    <property type="entry name" value="M1Pi_N"/>
</dbReference>
<dbReference type="PANTHER" id="PTHR43475">
    <property type="entry name" value="METHYLTHIORIBOSE-1-PHOSPHATE ISOMERASE"/>
    <property type="match status" value="1"/>
</dbReference>
<dbReference type="Pfam" id="PF12709">
    <property type="entry name" value="Fungal_TACC"/>
    <property type="match status" value="1"/>
</dbReference>
<dbReference type="AlphaFoldDB" id="A0A0E9NND4"/>
<comment type="catalytic activity">
    <reaction evidence="4">
        <text>5-(methylsulfanyl)-alpha-D-ribose 1-phosphate = 5-(methylsulfanyl)-D-ribulose 1-phosphate</text>
        <dbReference type="Rhea" id="RHEA:19989"/>
        <dbReference type="ChEBI" id="CHEBI:58533"/>
        <dbReference type="ChEBI" id="CHEBI:58548"/>
        <dbReference type="EC" id="5.3.1.23"/>
    </reaction>
</comment>
<reference evidence="7 8" key="2">
    <citation type="journal article" date="2014" name="J. Gen. Appl. Microbiol.">
        <title>The early diverging ascomycetous budding yeast Saitoella complicata has three histone deacetylases belonging to the Clr6, Hos2, and Rpd3 lineages.</title>
        <authorList>
            <person name="Nishida H."/>
            <person name="Matsumoto T."/>
            <person name="Kondo S."/>
            <person name="Hamamoto M."/>
            <person name="Yoshikawa H."/>
        </authorList>
    </citation>
    <scope>NUCLEOTIDE SEQUENCE [LARGE SCALE GENOMIC DNA]</scope>
    <source>
        <strain evidence="7 8">NRRL Y-17804</strain>
    </source>
</reference>
<keyword evidence="4" id="KW-0539">Nucleus</keyword>
<reference evidence="7 8" key="3">
    <citation type="journal article" date="2015" name="Genome Announc.">
        <title>Draft Genome Sequence of the Archiascomycetous Yeast Saitoella complicata.</title>
        <authorList>
            <person name="Yamauchi K."/>
            <person name="Kondo S."/>
            <person name="Hamamoto M."/>
            <person name="Takahashi Y."/>
            <person name="Ogura Y."/>
            <person name="Hayashi T."/>
            <person name="Nishida H."/>
        </authorList>
    </citation>
    <scope>NUCLEOTIDE SEQUENCE [LARGE SCALE GENOMIC DNA]</scope>
    <source>
        <strain evidence="7 8">NRRL Y-17804</strain>
    </source>
</reference>
<accession>A0A0E9NND4</accession>
<proteinExistence type="inferred from homology"/>